<dbReference type="InterPro" id="IPR021388">
    <property type="entry name" value="DUF3024"/>
</dbReference>
<accession>A0ABT8JK67</accession>
<organism evidence="1 2">
    <name type="scientific">Paenibacillus vandeheii</name>
    <dbReference type="NCBI Taxonomy" id="3035917"/>
    <lineage>
        <taxon>Bacteria</taxon>
        <taxon>Bacillati</taxon>
        <taxon>Bacillota</taxon>
        <taxon>Bacilli</taxon>
        <taxon>Bacillales</taxon>
        <taxon>Paenibacillaceae</taxon>
        <taxon>Paenibacillus</taxon>
    </lineage>
</organism>
<gene>
    <name evidence="1" type="ORF">P5G61_25180</name>
</gene>
<comment type="caution">
    <text evidence="1">The sequence shown here is derived from an EMBL/GenBank/DDBJ whole genome shotgun (WGS) entry which is preliminary data.</text>
</comment>
<protein>
    <submittedName>
        <fullName evidence="1">DUF3024 domain-containing protein</fullName>
    </submittedName>
</protein>
<dbReference type="Pfam" id="PF11225">
    <property type="entry name" value="DUF3024"/>
    <property type="match status" value="1"/>
</dbReference>
<dbReference type="EMBL" id="JAROCD010000014">
    <property type="protein sequence ID" value="MDN4604544.1"/>
    <property type="molecule type" value="Genomic_DNA"/>
</dbReference>
<reference evidence="1" key="1">
    <citation type="submission" date="2023-03" db="EMBL/GenBank/DDBJ databases">
        <title>MT1 and MT2 Draft Genomes of Novel Species.</title>
        <authorList>
            <person name="Venkateswaran K."/>
        </authorList>
    </citation>
    <scope>NUCLEOTIDE SEQUENCE</scope>
    <source>
        <strain evidence="1">F6_3S_P_1C</strain>
    </source>
</reference>
<evidence type="ECO:0000313" key="2">
    <source>
        <dbReference type="Proteomes" id="UP001174205"/>
    </source>
</evidence>
<evidence type="ECO:0000313" key="1">
    <source>
        <dbReference type="EMBL" id="MDN4604544.1"/>
    </source>
</evidence>
<proteinExistence type="predicted"/>
<keyword evidence="2" id="KW-1185">Reference proteome</keyword>
<dbReference type="Proteomes" id="UP001174205">
    <property type="component" value="Unassembled WGS sequence"/>
</dbReference>
<sequence>MGVELDGVTMWRKGGITMLDSFTIRRIQSVLDGYIHEKVPAPLRTMVKLTYELNNNELILTEERPAEERYQWDKLPIARFYWEANQWKVYAKDDHSSWNVVDVIEPCPDFEAILEQVERDEAGLFWR</sequence>
<name>A0ABT8JK67_9BACL</name>